<gene>
    <name evidence="1" type="ORF">MKW98_018052</name>
</gene>
<dbReference type="AlphaFoldDB" id="A0AAD4TFA1"/>
<name>A0AAD4TFA1_9MAGN</name>
<comment type="caution">
    <text evidence="1">The sequence shown here is derived from an EMBL/GenBank/DDBJ whole genome shotgun (WGS) entry which is preliminary data.</text>
</comment>
<keyword evidence="2" id="KW-1185">Reference proteome</keyword>
<protein>
    <submittedName>
        <fullName evidence="1">Uncharacterized protein</fullName>
    </submittedName>
</protein>
<proteinExistence type="predicted"/>
<accession>A0AAD4TFA1</accession>
<evidence type="ECO:0000313" key="1">
    <source>
        <dbReference type="EMBL" id="KAI3954228.1"/>
    </source>
</evidence>
<sequence>YAKRWYFELPPPTPPFNSTGAKRTLTEFFFWFSVTATTTIRSFVWFSELQEENIVVLRRGRTTTKKGKRCTKNKSAEDTGTMYTKGFSRIDTIKQVN</sequence>
<feature type="non-terminal residue" evidence="1">
    <location>
        <position position="97"/>
    </location>
</feature>
<dbReference type="EMBL" id="JAJJMB010002020">
    <property type="protein sequence ID" value="KAI3954228.1"/>
    <property type="molecule type" value="Genomic_DNA"/>
</dbReference>
<organism evidence="1 2">
    <name type="scientific">Papaver atlanticum</name>
    <dbReference type="NCBI Taxonomy" id="357466"/>
    <lineage>
        <taxon>Eukaryota</taxon>
        <taxon>Viridiplantae</taxon>
        <taxon>Streptophyta</taxon>
        <taxon>Embryophyta</taxon>
        <taxon>Tracheophyta</taxon>
        <taxon>Spermatophyta</taxon>
        <taxon>Magnoliopsida</taxon>
        <taxon>Ranunculales</taxon>
        <taxon>Papaveraceae</taxon>
        <taxon>Papaveroideae</taxon>
        <taxon>Papaver</taxon>
    </lineage>
</organism>
<evidence type="ECO:0000313" key="2">
    <source>
        <dbReference type="Proteomes" id="UP001202328"/>
    </source>
</evidence>
<dbReference type="Proteomes" id="UP001202328">
    <property type="component" value="Unassembled WGS sequence"/>
</dbReference>
<reference evidence="1" key="1">
    <citation type="submission" date="2022-04" db="EMBL/GenBank/DDBJ databases">
        <title>A functionally conserved STORR gene fusion in Papaver species that diverged 16.8 million years ago.</title>
        <authorList>
            <person name="Catania T."/>
        </authorList>
    </citation>
    <scope>NUCLEOTIDE SEQUENCE</scope>
    <source>
        <strain evidence="1">S-188037</strain>
    </source>
</reference>